<dbReference type="Pfam" id="PF02746">
    <property type="entry name" value="MR_MLE_N"/>
    <property type="match status" value="1"/>
</dbReference>
<dbReference type="Gene3D" id="3.20.20.120">
    <property type="entry name" value="Enolase-like C-terminal domain"/>
    <property type="match status" value="1"/>
</dbReference>
<dbReference type="AlphaFoldDB" id="A0A1H7YER9"/>
<sequence length="413" mass="44466">MGHRPVTGLPNPPWAGGSGLRITGVRTILTAPAGTTLAVVRVDTSEPGLYGLGCATFTQRAKAVRTAVDEYLAPQLIGRDPADITDIAETLHVSGYWRSGPVLNNALSGVDMALWDIKGKVAGLPVWQLLGGRCRTAVPLYTHAAGIDAEAVADEVRQWLGAGYRHVRCQVSVPGGGTYGAPSAAGAPDIWDPAAYRRTVRGLFEHLRAEIGAEVELIHDVHERVHPTDAVRLAKDLEPYDLFYLEDPVAPEDLVWLRAVRAQCATPIAIGELFVNPAEYRTVVAERLCDFIRVHVSAIGGITPAWRLANLAEAFGVRTAWHGPGDVSPVGHAANLALDLASPNFGIQEQHLFGERVREVFPGCPEIRDGHLWPSERPGLGVDLDERLAAAYPPAATSAWRPPRRADGALQRP</sequence>
<proteinExistence type="predicted"/>
<reference evidence="2 3" key="1">
    <citation type="submission" date="2016-10" db="EMBL/GenBank/DDBJ databases">
        <authorList>
            <person name="de Groot N.N."/>
        </authorList>
    </citation>
    <scope>NUCLEOTIDE SEQUENCE [LARGE SCALE GENOMIC DNA]</scope>
    <source>
        <strain evidence="2 3">DSM 43357</strain>
    </source>
</reference>
<dbReference type="PROSITE" id="PS00908">
    <property type="entry name" value="MR_MLE_1"/>
    <property type="match status" value="1"/>
</dbReference>
<dbReference type="GO" id="GO:0009063">
    <property type="term" value="P:amino acid catabolic process"/>
    <property type="evidence" value="ECO:0007669"/>
    <property type="project" value="InterPro"/>
</dbReference>
<name>A0A1H7YER9_9ACTN</name>
<dbReference type="InterPro" id="IPR013342">
    <property type="entry name" value="Mandelate_racemase_C"/>
</dbReference>
<keyword evidence="3" id="KW-1185">Reference proteome</keyword>
<dbReference type="GO" id="GO:0000287">
    <property type="term" value="F:magnesium ion binding"/>
    <property type="evidence" value="ECO:0007669"/>
    <property type="project" value="UniProtKB-ARBA"/>
</dbReference>
<dbReference type="SFLD" id="SFLDS00001">
    <property type="entry name" value="Enolase"/>
    <property type="match status" value="1"/>
</dbReference>
<evidence type="ECO:0000313" key="2">
    <source>
        <dbReference type="EMBL" id="SEM44374.1"/>
    </source>
</evidence>
<dbReference type="EMBL" id="FOBF01000013">
    <property type="protein sequence ID" value="SEM44374.1"/>
    <property type="molecule type" value="Genomic_DNA"/>
</dbReference>
<dbReference type="Proteomes" id="UP000198953">
    <property type="component" value="Unassembled WGS sequence"/>
</dbReference>
<dbReference type="OrthoDB" id="9802699at2"/>
<dbReference type="InterPro" id="IPR029065">
    <property type="entry name" value="Enolase_C-like"/>
</dbReference>
<accession>A0A1H7YER9</accession>
<dbReference type="Gene3D" id="3.30.390.10">
    <property type="entry name" value="Enolase-like, N-terminal domain"/>
    <property type="match status" value="1"/>
</dbReference>
<evidence type="ECO:0000259" key="1">
    <source>
        <dbReference type="SMART" id="SM00922"/>
    </source>
</evidence>
<dbReference type="STRING" id="46177.SAMN05660976_05179"/>
<dbReference type="InterPro" id="IPR036849">
    <property type="entry name" value="Enolase-like_C_sf"/>
</dbReference>
<gene>
    <name evidence="2" type="ORF">SAMN05660976_05179</name>
</gene>
<dbReference type="SUPFAM" id="SSF51604">
    <property type="entry name" value="Enolase C-terminal domain-like"/>
    <property type="match status" value="1"/>
</dbReference>
<feature type="domain" description="Mandelate racemase/muconate lactonizing enzyme C-terminal" evidence="1">
    <location>
        <begin position="149"/>
        <end position="267"/>
    </location>
</feature>
<dbReference type="SMART" id="SM00922">
    <property type="entry name" value="MR_MLE"/>
    <property type="match status" value="1"/>
</dbReference>
<dbReference type="InterPro" id="IPR013341">
    <property type="entry name" value="Mandelate_racemase_N_dom"/>
</dbReference>
<evidence type="ECO:0000313" key="3">
    <source>
        <dbReference type="Proteomes" id="UP000198953"/>
    </source>
</evidence>
<dbReference type="PROSITE" id="PS00909">
    <property type="entry name" value="MR_MLE_2"/>
    <property type="match status" value="1"/>
</dbReference>
<dbReference type="Pfam" id="PF13378">
    <property type="entry name" value="MR_MLE_C"/>
    <property type="match status" value="1"/>
</dbReference>
<dbReference type="InterPro" id="IPR018110">
    <property type="entry name" value="Mandel_Rmase/mucon_lact_enz_CS"/>
</dbReference>
<dbReference type="PANTHER" id="PTHR48080">
    <property type="entry name" value="D-GALACTONATE DEHYDRATASE-RELATED"/>
    <property type="match status" value="1"/>
</dbReference>
<dbReference type="SUPFAM" id="SSF54826">
    <property type="entry name" value="Enolase N-terminal domain-like"/>
    <property type="match status" value="1"/>
</dbReference>
<dbReference type="InterPro" id="IPR029017">
    <property type="entry name" value="Enolase-like_N"/>
</dbReference>
<organism evidence="2 3">
    <name type="scientific">Nonomuraea pusilla</name>
    <dbReference type="NCBI Taxonomy" id="46177"/>
    <lineage>
        <taxon>Bacteria</taxon>
        <taxon>Bacillati</taxon>
        <taxon>Actinomycetota</taxon>
        <taxon>Actinomycetes</taxon>
        <taxon>Streptosporangiales</taxon>
        <taxon>Streptosporangiaceae</taxon>
        <taxon>Nonomuraea</taxon>
    </lineage>
</organism>
<dbReference type="PANTHER" id="PTHR48080:SF6">
    <property type="entry name" value="STARVATION-SENSING PROTEIN RSPA"/>
    <property type="match status" value="1"/>
</dbReference>
<protein>
    <submittedName>
        <fullName evidence="2">Mannonate dehydratase</fullName>
    </submittedName>
</protein>
<dbReference type="InterPro" id="IPR034593">
    <property type="entry name" value="DgoD-like"/>
</dbReference>